<dbReference type="AlphaFoldDB" id="A0AA50KPJ9"/>
<dbReference type="PROSITE" id="PS51186">
    <property type="entry name" value="GNAT"/>
    <property type="match status" value="1"/>
</dbReference>
<dbReference type="InterPro" id="IPR000182">
    <property type="entry name" value="GNAT_dom"/>
</dbReference>
<dbReference type="InterPro" id="IPR016181">
    <property type="entry name" value="Acyl_CoA_acyltransferase"/>
</dbReference>
<dbReference type="InterPro" id="IPR039143">
    <property type="entry name" value="GNPNAT1-like"/>
</dbReference>
<accession>A0AA50KPJ9</accession>
<dbReference type="PANTHER" id="PTHR13355">
    <property type="entry name" value="GLUCOSAMINE 6-PHOSPHATE N-ACETYLTRANSFERASE"/>
    <property type="match status" value="1"/>
</dbReference>
<sequence>MHIQLVPFDNEHQPAIRAVRNAVFIEEQHISPELEFDGLDDDAIHVLLSIDGQWAGTGRMLADGHIGRIAVRKECRGLGLGARVVQALVDEAARRGLDRVWLGAQKYATGFYRKLGFTPYGDEFLDAGIVHVHMKKALQHDHTNSTKNPD</sequence>
<evidence type="ECO:0000313" key="3">
    <source>
        <dbReference type="Proteomes" id="UP001223802"/>
    </source>
</evidence>
<dbReference type="EMBL" id="CP118224">
    <property type="protein sequence ID" value="WMC10715.1"/>
    <property type="molecule type" value="Genomic_DNA"/>
</dbReference>
<dbReference type="Pfam" id="PF13673">
    <property type="entry name" value="Acetyltransf_10"/>
    <property type="match status" value="1"/>
</dbReference>
<evidence type="ECO:0000259" key="1">
    <source>
        <dbReference type="PROSITE" id="PS51186"/>
    </source>
</evidence>
<name>A0AA50KPJ9_9GAMM</name>
<dbReference type="KEGG" id="ope:PU634_16855"/>
<protein>
    <submittedName>
        <fullName evidence="2">GNAT family N-acetyltransferase</fullName>
    </submittedName>
</protein>
<reference evidence="2 3" key="1">
    <citation type="submission" date="2023-02" db="EMBL/GenBank/DDBJ databases">
        <title>Complete genome sequence of a novel bacterium Oceanimonas sp. NTOU-MSR1 isolated from marine coast sediment.</title>
        <authorList>
            <person name="Yang H.-T."/>
            <person name="Chen Y.-L."/>
            <person name="Ho Y.-N."/>
        </authorList>
    </citation>
    <scope>NUCLEOTIDE SEQUENCE [LARGE SCALE GENOMIC DNA]</scope>
    <source>
        <strain evidence="2 3">NTOU-MSR1</strain>
    </source>
</reference>
<dbReference type="RefSeq" id="WP_306761992.1">
    <property type="nucleotide sequence ID" value="NZ_CP118224.1"/>
</dbReference>
<evidence type="ECO:0000313" key="2">
    <source>
        <dbReference type="EMBL" id="WMC10715.1"/>
    </source>
</evidence>
<proteinExistence type="predicted"/>
<gene>
    <name evidence="2" type="ORF">PU634_16855</name>
</gene>
<keyword evidence="3" id="KW-1185">Reference proteome</keyword>
<dbReference type="GO" id="GO:0004343">
    <property type="term" value="F:glucosamine 6-phosphate N-acetyltransferase activity"/>
    <property type="evidence" value="ECO:0007669"/>
    <property type="project" value="TreeGrafter"/>
</dbReference>
<dbReference type="SUPFAM" id="SSF55729">
    <property type="entry name" value="Acyl-CoA N-acyltransferases (Nat)"/>
    <property type="match status" value="1"/>
</dbReference>
<dbReference type="PANTHER" id="PTHR13355:SF11">
    <property type="entry name" value="GLUCOSAMINE 6-PHOSPHATE N-ACETYLTRANSFERASE"/>
    <property type="match status" value="1"/>
</dbReference>
<dbReference type="CDD" id="cd04301">
    <property type="entry name" value="NAT_SF"/>
    <property type="match status" value="1"/>
</dbReference>
<dbReference type="Gene3D" id="3.40.630.30">
    <property type="match status" value="1"/>
</dbReference>
<dbReference type="Proteomes" id="UP001223802">
    <property type="component" value="Chromosome"/>
</dbReference>
<organism evidence="2 3">
    <name type="scientific">Oceanimonas pelagia</name>
    <dbReference type="NCBI Taxonomy" id="3028314"/>
    <lineage>
        <taxon>Bacteria</taxon>
        <taxon>Pseudomonadati</taxon>
        <taxon>Pseudomonadota</taxon>
        <taxon>Gammaproteobacteria</taxon>
        <taxon>Aeromonadales</taxon>
        <taxon>Aeromonadaceae</taxon>
        <taxon>Oceanimonas</taxon>
    </lineage>
</organism>
<feature type="domain" description="N-acetyltransferase" evidence="1">
    <location>
        <begin position="3"/>
        <end position="139"/>
    </location>
</feature>